<name>A0A915U3H4_9BACT</name>
<keyword evidence="1" id="KW-0472">Membrane</keyword>
<keyword evidence="1" id="KW-0812">Transmembrane</keyword>
<accession>A0A915U3H4</accession>
<proteinExistence type="predicted"/>
<sequence>MERIYDLYLPVSAADLDISRILDEEKLLHLHPHWFVEETDPRDIGLFAILRDYATDQFFSLELRLDLSSVPAPDDPGDCRLIMRIFLFDYHVEELLFFADREKSRVRVRFVADRVSDEEEQDILLWIRAIQEYLRLYTATTPRTLFFRLLMNRMVLQMNPSQRKICLMLTKITIIELLVILVLVLGYAYFIR</sequence>
<keyword evidence="1" id="KW-1133">Transmembrane helix</keyword>
<keyword evidence="3" id="KW-1185">Reference proteome</keyword>
<dbReference type="Proteomes" id="UP001063350">
    <property type="component" value="Chromosome"/>
</dbReference>
<dbReference type="RefSeq" id="WP_267927341.1">
    <property type="nucleotide sequence ID" value="NZ_AP024233.1"/>
</dbReference>
<gene>
    <name evidence="2" type="ORF">GF1_29900</name>
</gene>
<evidence type="ECO:0000313" key="3">
    <source>
        <dbReference type="Proteomes" id="UP001063350"/>
    </source>
</evidence>
<evidence type="ECO:0000256" key="1">
    <source>
        <dbReference type="SAM" id="Phobius"/>
    </source>
</evidence>
<dbReference type="KEGG" id="ddu:GF1_29900"/>
<organism evidence="2 3">
    <name type="scientific">Desulfolithobacter dissulfuricans</name>
    <dbReference type="NCBI Taxonomy" id="2795293"/>
    <lineage>
        <taxon>Bacteria</taxon>
        <taxon>Pseudomonadati</taxon>
        <taxon>Thermodesulfobacteriota</taxon>
        <taxon>Desulfobulbia</taxon>
        <taxon>Desulfobulbales</taxon>
        <taxon>Desulfobulbaceae</taxon>
        <taxon>Desulfolithobacter</taxon>
    </lineage>
</organism>
<feature type="transmembrane region" description="Helical" evidence="1">
    <location>
        <begin position="165"/>
        <end position="190"/>
    </location>
</feature>
<reference evidence="2" key="1">
    <citation type="submission" date="2020-12" db="EMBL/GenBank/DDBJ databases">
        <title>Desulfobium dissulfuricans gen. nov., sp. nov., a novel mesophilic, sulfate-reducing bacterium isolated from a deep-sea hydrothermal vent.</title>
        <authorList>
            <person name="Hashimoto Y."/>
            <person name="Tame A."/>
            <person name="Sawayama S."/>
            <person name="Miyazaki J."/>
            <person name="Takai K."/>
            <person name="Nakagawa S."/>
        </authorList>
    </citation>
    <scope>NUCLEOTIDE SEQUENCE</scope>
    <source>
        <strain evidence="2">GF1</strain>
    </source>
</reference>
<dbReference type="AlphaFoldDB" id="A0A915U3H4"/>
<dbReference type="EMBL" id="AP024233">
    <property type="protein sequence ID" value="BCO10614.1"/>
    <property type="molecule type" value="Genomic_DNA"/>
</dbReference>
<protein>
    <submittedName>
        <fullName evidence="2">Uncharacterized protein</fullName>
    </submittedName>
</protein>
<evidence type="ECO:0000313" key="2">
    <source>
        <dbReference type="EMBL" id="BCO10614.1"/>
    </source>
</evidence>